<comment type="caution">
    <text evidence="2">The sequence shown here is derived from an EMBL/GenBank/DDBJ whole genome shotgun (WGS) entry which is preliminary data.</text>
</comment>
<dbReference type="InterPro" id="IPR046533">
    <property type="entry name" value="DUF6598"/>
</dbReference>
<evidence type="ECO:0000313" key="2">
    <source>
        <dbReference type="EMBL" id="TVU36987.1"/>
    </source>
</evidence>
<dbReference type="PANTHER" id="PTHR33065:SF88">
    <property type="entry name" value="OS11G0104220 PROTEIN"/>
    <property type="match status" value="1"/>
</dbReference>
<evidence type="ECO:0000313" key="3">
    <source>
        <dbReference type="Proteomes" id="UP000324897"/>
    </source>
</evidence>
<reference evidence="2 3" key="1">
    <citation type="journal article" date="2019" name="Sci. Rep.">
        <title>A high-quality genome of Eragrostis curvula grass provides insights into Poaceae evolution and supports new strategies to enhance forage quality.</title>
        <authorList>
            <person name="Carballo J."/>
            <person name="Santos B.A.C.M."/>
            <person name="Zappacosta D."/>
            <person name="Garbus I."/>
            <person name="Selva J.P."/>
            <person name="Gallo C.A."/>
            <person name="Diaz A."/>
            <person name="Albertini E."/>
            <person name="Caccamo M."/>
            <person name="Echenique V."/>
        </authorList>
    </citation>
    <scope>NUCLEOTIDE SEQUENCE [LARGE SCALE GENOMIC DNA]</scope>
    <source>
        <strain evidence="3">cv. Victoria</strain>
        <tissue evidence="2">Leaf</tissue>
    </source>
</reference>
<dbReference type="Pfam" id="PF20241">
    <property type="entry name" value="DUF6598"/>
    <property type="match status" value="1"/>
</dbReference>
<organism evidence="2 3">
    <name type="scientific">Eragrostis curvula</name>
    <name type="common">weeping love grass</name>
    <dbReference type="NCBI Taxonomy" id="38414"/>
    <lineage>
        <taxon>Eukaryota</taxon>
        <taxon>Viridiplantae</taxon>
        <taxon>Streptophyta</taxon>
        <taxon>Embryophyta</taxon>
        <taxon>Tracheophyta</taxon>
        <taxon>Spermatophyta</taxon>
        <taxon>Magnoliopsida</taxon>
        <taxon>Liliopsida</taxon>
        <taxon>Poales</taxon>
        <taxon>Poaceae</taxon>
        <taxon>PACMAD clade</taxon>
        <taxon>Chloridoideae</taxon>
        <taxon>Eragrostideae</taxon>
        <taxon>Eragrostidinae</taxon>
        <taxon>Eragrostis</taxon>
    </lineage>
</organism>
<keyword evidence="3" id="KW-1185">Reference proteome</keyword>
<proteinExistence type="predicted"/>
<dbReference type="Gramene" id="TVU36987">
    <property type="protein sequence ID" value="TVU36987"/>
    <property type="gene ID" value="EJB05_18949"/>
</dbReference>
<feature type="domain" description="DUF6598" evidence="1">
    <location>
        <begin position="120"/>
        <end position="294"/>
    </location>
</feature>
<protein>
    <recommendedName>
        <fullName evidence="1">DUF6598 domain-containing protein</fullName>
    </recommendedName>
</protein>
<evidence type="ECO:0000259" key="1">
    <source>
        <dbReference type="Pfam" id="PF20241"/>
    </source>
</evidence>
<dbReference type="EMBL" id="RWGY01000009">
    <property type="protein sequence ID" value="TVU36987.1"/>
    <property type="molecule type" value="Genomic_DNA"/>
</dbReference>
<accession>A0A5J9VN11</accession>
<sequence>MHMSAAAARVPVHVEKEEMDGVPLCTVAEVKAPAMELKLKMRLDERDEVFQKWDDVEHQLPEQEKESSSSSLLKTDASINHKSSVVFPFCLEEDSPLQPSRHTDAPAAPRLNWSANILSIKEETLVLTGPSRGLLIFDNLFFQFDLKVTCGQDDVDFSQGMLHYRNHDTLRSMLLVSKLTTSVSTMKIAYAPIQSAVEATIQINVSEEFSTEFGKICAFITGVEGEIILFDSDASGAIKIGDDGIVQLWRSVVSVPIDGSLLLRVDTWEEDYEAKLNGSKTIFTPQLCGEDVGTVHPAMEAKVTWSPVYVSELDDNLLRDVILCA</sequence>
<name>A0A5J9VN11_9POAL</name>
<dbReference type="PANTHER" id="PTHR33065">
    <property type="entry name" value="OS07G0486400 PROTEIN"/>
    <property type="match status" value="1"/>
</dbReference>
<feature type="non-terminal residue" evidence="2">
    <location>
        <position position="1"/>
    </location>
</feature>
<gene>
    <name evidence="2" type="ORF">EJB05_18949</name>
</gene>
<dbReference type="Proteomes" id="UP000324897">
    <property type="component" value="Unassembled WGS sequence"/>
</dbReference>
<dbReference type="AlphaFoldDB" id="A0A5J9VN11"/>